<dbReference type="Proteomes" id="UP000324575">
    <property type="component" value="Unassembled WGS sequence"/>
</dbReference>
<dbReference type="EMBL" id="SNRX01000129">
    <property type="protein sequence ID" value="KAA6300162.1"/>
    <property type="molecule type" value="Genomic_DNA"/>
</dbReference>
<protein>
    <recommendedName>
        <fullName evidence="3">Methane oxygenase PmoA</fullName>
    </recommendedName>
</protein>
<dbReference type="AlphaFoldDB" id="A0A5M8NTI1"/>
<dbReference type="Pfam" id="PF14100">
    <property type="entry name" value="DUF6807"/>
    <property type="match status" value="1"/>
</dbReference>
<name>A0A5M8NTI1_9BACT</name>
<comment type="caution">
    <text evidence="1">The sequence shown here is derived from an EMBL/GenBank/DDBJ whole genome shotgun (WGS) entry which is preliminary data.</text>
</comment>
<reference evidence="1 2" key="1">
    <citation type="submission" date="2019-03" db="EMBL/GenBank/DDBJ databases">
        <title>Single cell metagenomics reveals metabolic interactions within the superorganism composed of flagellate Streblomastix strix and complex community of Bacteroidetes bacteria on its surface.</title>
        <authorList>
            <person name="Treitli S.C."/>
            <person name="Kolisko M."/>
            <person name="Husnik F."/>
            <person name="Keeling P."/>
            <person name="Hampl V."/>
        </authorList>
    </citation>
    <scope>NUCLEOTIDE SEQUENCE [LARGE SCALE GENOMIC DNA]</scope>
    <source>
        <strain evidence="1">St1</strain>
    </source>
</reference>
<evidence type="ECO:0000313" key="2">
    <source>
        <dbReference type="Proteomes" id="UP000324575"/>
    </source>
</evidence>
<proteinExistence type="predicted"/>
<sequence length="407" mass="46144">MRTILTSILSVFCLSVCMGKSITLTIQSGAYDRTDCIISADISRLGVKASSAVTLYEQTGRVKKEIPCQLVVENGNSVLYWLLDGKTPANSVRTFTAVRAGKKSPAAKVMDVEDTQKALILKNDGKNVLQYNYAHVEPPEGVVKAYGRSGFIHPVWSPAENVLTTIQPKDHRHHYGIWNPWTRVFYDDKQYDLWNIGEKQGTVRARALEGAYSGNVFCGFTANLDHYIFTPEEEKVIINELWKVKTWNVPGGFLWDFESHLHPSTSLPVLLQAYRYAGFGYRATEEWKKENCVMVTSEGKTRQEIDGTTARWIYITGDTKTGRSGLLFLGHPDNYNSPEPLRIWDENANNGRGDAFINFAPTKDKDWELKPNGNYVLKYRMLSYEGEMTSEQANRLWNDFAFPPVVR</sequence>
<accession>A0A5M8NTI1</accession>
<evidence type="ECO:0008006" key="3">
    <source>
        <dbReference type="Google" id="ProtNLM"/>
    </source>
</evidence>
<dbReference type="InterPro" id="IPR029475">
    <property type="entry name" value="DUF6807"/>
</dbReference>
<gene>
    <name evidence="1" type="ORF">EZS26_003695</name>
</gene>
<organism evidence="1 2">
    <name type="scientific">Candidatus Ordinivivax streblomastigis</name>
    <dbReference type="NCBI Taxonomy" id="2540710"/>
    <lineage>
        <taxon>Bacteria</taxon>
        <taxon>Pseudomonadati</taxon>
        <taxon>Bacteroidota</taxon>
        <taxon>Bacteroidia</taxon>
        <taxon>Bacteroidales</taxon>
        <taxon>Candidatus Ordinivivax</taxon>
    </lineage>
</organism>
<evidence type="ECO:0000313" key="1">
    <source>
        <dbReference type="EMBL" id="KAA6300162.1"/>
    </source>
</evidence>